<proteinExistence type="predicted"/>
<reference evidence="3 4" key="1">
    <citation type="submission" date="2018-06" db="EMBL/GenBank/DDBJ databases">
        <title>NTM in soil in Japan.</title>
        <authorList>
            <person name="Ohya K."/>
        </authorList>
    </citation>
    <scope>NUCLEOTIDE SEQUENCE [LARGE SCALE GENOMIC DNA]</scope>
    <source>
        <strain evidence="3 4">GF28</strain>
    </source>
</reference>
<accession>A0A329LJL0</accession>
<dbReference type="EMBL" id="QMEV01000040">
    <property type="protein sequence ID" value="RAV08151.1"/>
    <property type="molecule type" value="Genomic_DNA"/>
</dbReference>
<evidence type="ECO:0000313" key="3">
    <source>
        <dbReference type="EMBL" id="RAV08151.1"/>
    </source>
</evidence>
<evidence type="ECO:0000256" key="1">
    <source>
        <dbReference type="SAM" id="MobiDB-lite"/>
    </source>
</evidence>
<evidence type="ECO:0000256" key="2">
    <source>
        <dbReference type="SAM" id="Phobius"/>
    </source>
</evidence>
<dbReference type="Proteomes" id="UP000250915">
    <property type="component" value="Unassembled WGS sequence"/>
</dbReference>
<evidence type="ECO:0000313" key="4">
    <source>
        <dbReference type="Proteomes" id="UP000250915"/>
    </source>
</evidence>
<dbReference type="RefSeq" id="WP_064893763.1">
    <property type="nucleotide sequence ID" value="NZ_QMEV01000040.1"/>
</dbReference>
<comment type="caution">
    <text evidence="3">The sequence shown here is derived from an EMBL/GenBank/DDBJ whole genome shotgun (WGS) entry which is preliminary data.</text>
</comment>
<keyword evidence="2" id="KW-0812">Transmembrane</keyword>
<dbReference type="AlphaFoldDB" id="A0A329LJL0"/>
<protein>
    <submittedName>
        <fullName evidence="3">Uncharacterized protein</fullName>
    </submittedName>
</protein>
<keyword evidence="2" id="KW-1133">Transmembrane helix</keyword>
<feature type="transmembrane region" description="Helical" evidence="2">
    <location>
        <begin position="57"/>
        <end position="74"/>
    </location>
</feature>
<name>A0A329LJL0_9MYCO</name>
<feature type="region of interest" description="Disordered" evidence="1">
    <location>
        <begin position="130"/>
        <end position="153"/>
    </location>
</feature>
<keyword evidence="2" id="KW-0472">Membrane</keyword>
<dbReference type="OrthoDB" id="5181251at2"/>
<feature type="transmembrane region" description="Helical" evidence="2">
    <location>
        <begin position="33"/>
        <end position="51"/>
    </location>
</feature>
<organism evidence="3 4">
    <name type="scientific">Mycobacterium colombiense</name>
    <dbReference type="NCBI Taxonomy" id="339268"/>
    <lineage>
        <taxon>Bacteria</taxon>
        <taxon>Bacillati</taxon>
        <taxon>Actinomycetota</taxon>
        <taxon>Actinomycetes</taxon>
        <taxon>Mycobacteriales</taxon>
        <taxon>Mycobacteriaceae</taxon>
        <taxon>Mycobacterium</taxon>
        <taxon>Mycobacterium avium complex (MAC)</taxon>
    </lineage>
</organism>
<gene>
    <name evidence="3" type="ORF">DQP57_17545</name>
</gene>
<sequence length="167" mass="18293">MFVAKWYTRASRVRIVIAKFDGRWKLPGGPFPIPELIALVGGLLITLFALPRFGDPLLTGAVGVSVTVAAVGVMRRMPYSPVKFSTRLHRIFLLYTSPRSSSVNEQRRVEAVSTVRPTITILDAIDAAPVSHRGAESRPHAPTAPVTDSGWDDLFDRPHSTAAELFT</sequence>